<dbReference type="InterPro" id="IPR002010">
    <property type="entry name" value="T3SS_IM_R"/>
</dbReference>
<feature type="transmembrane region" description="Helical" evidence="7">
    <location>
        <begin position="133"/>
        <end position="158"/>
    </location>
</feature>
<comment type="similarity">
    <text evidence="2 7">Belongs to the FliR/MopE/SpaR family.</text>
</comment>
<evidence type="ECO:0000313" key="8">
    <source>
        <dbReference type="EMBL" id="MDG9698671.1"/>
    </source>
</evidence>
<feature type="transmembrane region" description="Helical" evidence="7">
    <location>
        <begin position="221"/>
        <end position="243"/>
    </location>
</feature>
<dbReference type="Proteomes" id="UP001237156">
    <property type="component" value="Unassembled WGS sequence"/>
</dbReference>
<name>A0AAW6RJ87_9BURK</name>
<feature type="transmembrane region" description="Helical" evidence="7">
    <location>
        <begin position="178"/>
        <end position="200"/>
    </location>
</feature>
<feature type="transmembrane region" description="Helical" evidence="7">
    <location>
        <begin position="81"/>
        <end position="103"/>
    </location>
</feature>
<keyword evidence="3 7" id="KW-1003">Cell membrane</keyword>
<keyword evidence="5 7" id="KW-1133">Transmembrane helix</keyword>
<dbReference type="GO" id="GO:0006605">
    <property type="term" value="P:protein targeting"/>
    <property type="evidence" value="ECO:0007669"/>
    <property type="project" value="UniProtKB-UniRule"/>
</dbReference>
<proteinExistence type="inferred from homology"/>
<dbReference type="PANTHER" id="PTHR30065">
    <property type="entry name" value="FLAGELLAR BIOSYNTHETIC PROTEIN FLIR"/>
    <property type="match status" value="1"/>
</dbReference>
<comment type="subcellular location">
    <subcellularLocation>
        <location evidence="1 7">Cell membrane</location>
        <topology evidence="1 7">Multi-pass membrane protein</topology>
    </subcellularLocation>
</comment>
<evidence type="ECO:0000256" key="4">
    <source>
        <dbReference type="ARBA" id="ARBA00022692"/>
    </source>
</evidence>
<keyword evidence="9" id="KW-1185">Reference proteome</keyword>
<evidence type="ECO:0000256" key="6">
    <source>
        <dbReference type="ARBA" id="ARBA00023136"/>
    </source>
</evidence>
<evidence type="ECO:0000256" key="2">
    <source>
        <dbReference type="ARBA" id="ARBA00009772"/>
    </source>
</evidence>
<dbReference type="PANTHER" id="PTHR30065:SF1">
    <property type="entry name" value="SURFACE PRESENTATION OF ANTIGENS PROTEIN SPAR"/>
    <property type="match status" value="1"/>
</dbReference>
<dbReference type="GO" id="GO:0005886">
    <property type="term" value="C:plasma membrane"/>
    <property type="evidence" value="ECO:0007669"/>
    <property type="project" value="UniProtKB-SubCell"/>
</dbReference>
<evidence type="ECO:0000256" key="1">
    <source>
        <dbReference type="ARBA" id="ARBA00004651"/>
    </source>
</evidence>
<evidence type="ECO:0000256" key="7">
    <source>
        <dbReference type="RuleBase" id="RU362072"/>
    </source>
</evidence>
<dbReference type="EMBL" id="JARVII010000003">
    <property type="protein sequence ID" value="MDG9698671.1"/>
    <property type="molecule type" value="Genomic_DNA"/>
</dbReference>
<dbReference type="Pfam" id="PF01311">
    <property type="entry name" value="Bac_export_1"/>
    <property type="match status" value="1"/>
</dbReference>
<dbReference type="InterPro" id="IPR006304">
    <property type="entry name" value="T3SS_SpaR/YscT"/>
</dbReference>
<evidence type="ECO:0000313" key="9">
    <source>
        <dbReference type="Proteomes" id="UP001237156"/>
    </source>
</evidence>
<dbReference type="NCBIfam" id="TIGR01401">
    <property type="entry name" value="fliR_like_III"/>
    <property type="match status" value="1"/>
</dbReference>
<evidence type="ECO:0000256" key="3">
    <source>
        <dbReference type="ARBA" id="ARBA00022475"/>
    </source>
</evidence>
<dbReference type="AlphaFoldDB" id="A0AAW6RJ87"/>
<organism evidence="8 9">
    <name type="scientific">Ottowia cancrivicina</name>
    <dbReference type="NCBI Taxonomy" id="3040346"/>
    <lineage>
        <taxon>Bacteria</taxon>
        <taxon>Pseudomonadati</taxon>
        <taxon>Pseudomonadota</taxon>
        <taxon>Betaproteobacteria</taxon>
        <taxon>Burkholderiales</taxon>
        <taxon>Comamonadaceae</taxon>
        <taxon>Ottowia</taxon>
    </lineage>
</organism>
<reference evidence="8 9" key="1">
    <citation type="submission" date="2023-04" db="EMBL/GenBank/DDBJ databases">
        <title>Ottowia paracancer sp. nov., isolated from human stomach.</title>
        <authorList>
            <person name="Song Y."/>
        </authorList>
    </citation>
    <scope>NUCLEOTIDE SEQUENCE [LARGE SCALE GENOMIC DNA]</scope>
    <source>
        <strain evidence="8 9">10c7w1</strain>
    </source>
</reference>
<keyword evidence="6 7" id="KW-0472">Membrane</keyword>
<comment type="caution">
    <text evidence="8">The sequence shown here is derived from an EMBL/GenBank/DDBJ whole genome shotgun (WGS) entry which is preliminary data.</text>
</comment>
<feature type="transmembrane region" description="Helical" evidence="7">
    <location>
        <begin position="12"/>
        <end position="33"/>
    </location>
</feature>
<gene>
    <name evidence="8" type="primary">sctT</name>
    <name evidence="8" type="ORF">QB898_02875</name>
</gene>
<protein>
    <submittedName>
        <fullName evidence="8">Type III secretion system export apparatus subunit SctT</fullName>
    </submittedName>
</protein>
<evidence type="ECO:0000256" key="5">
    <source>
        <dbReference type="ARBA" id="ARBA00022989"/>
    </source>
</evidence>
<dbReference type="RefSeq" id="WP_050715799.1">
    <property type="nucleotide sequence ID" value="NZ_JARVII010000003.1"/>
</dbReference>
<feature type="transmembrane region" description="Helical" evidence="7">
    <location>
        <begin position="45"/>
        <end position="61"/>
    </location>
</feature>
<keyword evidence="4 7" id="KW-0812">Transmembrane</keyword>
<dbReference type="PRINTS" id="PR00953">
    <property type="entry name" value="TYPE3IMRPROT"/>
</dbReference>
<sequence length="263" mass="28093">MDFAAFGNLGDMALLAALASTRFAVAFLLLPVLAQETVPATVRGALFLGFGVITLAVQPLLDVNGLTAQQWLLLFAKEAFLGLAMGAMLAAVLWAFHAAGEIVDGASGMSMAQIVDPLSGRQTSLTGAFLGRLAVFMFMFSGGMLLWVGALMESFALWPLGQMNLLPKREGVVVFEGVFSHFASLMFVLAAPALVMLYMIDLSLGLMNRYAPQLNLLPISSSLKGLAAVLAWVVMLSTVVHTLTEQIGELMPQLLQRLQAMLV</sequence>
<accession>A0AAW6RJ87</accession>